<proteinExistence type="predicted"/>
<dbReference type="AlphaFoldDB" id="A0A8H6CFJ0"/>
<dbReference type="EMBL" id="JACCJB010000012">
    <property type="protein sequence ID" value="KAF6222445.1"/>
    <property type="molecule type" value="Genomic_DNA"/>
</dbReference>
<accession>A0A8H6CFJ0</accession>
<dbReference type="RefSeq" id="XP_037151880.1">
    <property type="nucleotide sequence ID" value="XM_037292461.1"/>
</dbReference>
<gene>
    <name evidence="1" type="ORF">HO133_001531</name>
</gene>
<protein>
    <submittedName>
        <fullName evidence="1">Uncharacterized protein</fullName>
    </submittedName>
</protein>
<reference evidence="1 2" key="1">
    <citation type="journal article" date="2020" name="Genomics">
        <title>Complete, high-quality genomes from long-read metagenomic sequencing of two wolf lichen thalli reveals enigmatic genome architecture.</title>
        <authorList>
            <person name="McKenzie S.K."/>
            <person name="Walston R.F."/>
            <person name="Allen J.L."/>
        </authorList>
    </citation>
    <scope>NUCLEOTIDE SEQUENCE [LARGE SCALE GENOMIC DNA]</scope>
    <source>
        <strain evidence="1">WasteWater1</strain>
    </source>
</reference>
<dbReference type="GeneID" id="59329947"/>
<organism evidence="1 2">
    <name type="scientific">Letharia lupina</name>
    <dbReference type="NCBI Taxonomy" id="560253"/>
    <lineage>
        <taxon>Eukaryota</taxon>
        <taxon>Fungi</taxon>
        <taxon>Dikarya</taxon>
        <taxon>Ascomycota</taxon>
        <taxon>Pezizomycotina</taxon>
        <taxon>Lecanoromycetes</taxon>
        <taxon>OSLEUM clade</taxon>
        <taxon>Lecanoromycetidae</taxon>
        <taxon>Lecanorales</taxon>
        <taxon>Lecanorineae</taxon>
        <taxon>Parmeliaceae</taxon>
        <taxon>Letharia</taxon>
    </lineage>
</organism>
<dbReference type="SUPFAM" id="SSF81383">
    <property type="entry name" value="F-box domain"/>
    <property type="match status" value="1"/>
</dbReference>
<comment type="caution">
    <text evidence="1">The sequence shown here is derived from an EMBL/GenBank/DDBJ whole genome shotgun (WGS) entry which is preliminary data.</text>
</comment>
<dbReference type="InterPro" id="IPR036047">
    <property type="entry name" value="F-box-like_dom_sf"/>
</dbReference>
<keyword evidence="2" id="KW-1185">Reference proteome</keyword>
<evidence type="ECO:0000313" key="1">
    <source>
        <dbReference type="EMBL" id="KAF6222445.1"/>
    </source>
</evidence>
<name>A0A8H6CFJ0_9LECA</name>
<evidence type="ECO:0000313" key="2">
    <source>
        <dbReference type="Proteomes" id="UP000593566"/>
    </source>
</evidence>
<sequence length="352" mass="39052">MIASDDHDDVHSQVTFGKADWSLGRADPPDSVTLDFHSPHSSDEHLAAALPATLTAASGPIRQDALFHQFSNEINLEVLQYLPPPDLGSYYCVNKHLYAVTAIHRISYQRLKRRFSTSLNSKQPGSTAKLIKSVLAEPRSMLYVQHYTIDGCCAGWGRSDDHFDDGELEHVEYTASDVSLKAGEEDVLIALALTLFPNLTSIDIQDPRLTPRVERMIRRMTNAIYPDMVPLAKLISVTIGTSDSNFCIDPKTIELFATLPSVQTVNAAWIGGEIEILENIVPTKGSNVTDLNVMYGDVLPQRLMLLLQSFGLFLSITYWPASSPHLEHDFDPFSIVTNLLACAQDSLRELQI</sequence>
<dbReference type="Proteomes" id="UP000593566">
    <property type="component" value="Unassembled WGS sequence"/>
</dbReference>